<keyword evidence="1" id="KW-0238">DNA-binding</keyword>
<keyword evidence="3" id="KW-1185">Reference proteome</keyword>
<dbReference type="EMBL" id="JBHSOW010000011">
    <property type="protein sequence ID" value="MFC5647974.1"/>
    <property type="molecule type" value="Genomic_DNA"/>
</dbReference>
<evidence type="ECO:0000313" key="3">
    <source>
        <dbReference type="Proteomes" id="UP001596047"/>
    </source>
</evidence>
<evidence type="ECO:0000313" key="2">
    <source>
        <dbReference type="EMBL" id="MFC5647974.1"/>
    </source>
</evidence>
<evidence type="ECO:0000256" key="1">
    <source>
        <dbReference type="ARBA" id="ARBA00023125"/>
    </source>
</evidence>
<comment type="caution">
    <text evidence="2">The sequence shown here is derived from an EMBL/GenBank/DDBJ whole genome shotgun (WGS) entry which is preliminary data.</text>
</comment>
<sequence length="97" mass="11411">MEISGDRKREVEKKIDLQLGRFIDFFRNRYGYEKVMAVVKRDVTSWLEQLYGPPEKGGEGYAPATVNNQQAALSRFMKWLRVRAPQLLLERSHQRDP</sequence>
<reference evidence="3" key="1">
    <citation type="journal article" date="2019" name="Int. J. Syst. Evol. Microbiol.">
        <title>The Global Catalogue of Microorganisms (GCM) 10K type strain sequencing project: providing services to taxonomists for standard genome sequencing and annotation.</title>
        <authorList>
            <consortium name="The Broad Institute Genomics Platform"/>
            <consortium name="The Broad Institute Genome Sequencing Center for Infectious Disease"/>
            <person name="Wu L."/>
            <person name="Ma J."/>
        </authorList>
    </citation>
    <scope>NUCLEOTIDE SEQUENCE [LARGE SCALE GENOMIC DNA]</scope>
    <source>
        <strain evidence="3">CGMCC 1.3240</strain>
    </source>
</reference>
<dbReference type="InterPro" id="IPR010998">
    <property type="entry name" value="Integrase_recombinase_N"/>
</dbReference>
<name>A0ABW0VTJ0_9BACL</name>
<gene>
    <name evidence="2" type="ORF">ACFPYJ_02345</name>
</gene>
<dbReference type="Gene3D" id="1.10.150.130">
    <property type="match status" value="1"/>
</dbReference>
<evidence type="ECO:0008006" key="4">
    <source>
        <dbReference type="Google" id="ProtNLM"/>
    </source>
</evidence>
<dbReference type="RefSeq" id="WP_379186441.1">
    <property type="nucleotide sequence ID" value="NZ_JBHSOW010000011.1"/>
</dbReference>
<organism evidence="2 3">
    <name type="scientific">Paenibacillus solisilvae</name>
    <dbReference type="NCBI Taxonomy" id="2486751"/>
    <lineage>
        <taxon>Bacteria</taxon>
        <taxon>Bacillati</taxon>
        <taxon>Bacillota</taxon>
        <taxon>Bacilli</taxon>
        <taxon>Bacillales</taxon>
        <taxon>Paenibacillaceae</taxon>
        <taxon>Paenibacillus</taxon>
    </lineage>
</organism>
<proteinExistence type="predicted"/>
<accession>A0ABW0VTJ0</accession>
<protein>
    <recommendedName>
        <fullName evidence="4">Core-binding (CB) domain-containing protein</fullName>
    </recommendedName>
</protein>
<dbReference type="Proteomes" id="UP001596047">
    <property type="component" value="Unassembled WGS sequence"/>
</dbReference>